<evidence type="ECO:0000313" key="3">
    <source>
        <dbReference type="Proteomes" id="UP000694423"/>
    </source>
</evidence>
<evidence type="ECO:0000313" key="2">
    <source>
        <dbReference type="Ensembl" id="ENSDNVP00000011040.1"/>
    </source>
</evidence>
<dbReference type="AlphaFoldDB" id="A0A8C4JL01"/>
<dbReference type="PANTHER" id="PTHR21037">
    <property type="entry name" value="39S RIBOSOMAL PROTEIN L14, MITOCHONDRIAL"/>
    <property type="match status" value="1"/>
</dbReference>
<dbReference type="InterPro" id="IPR040807">
    <property type="entry name" value="DUF5522"/>
</dbReference>
<dbReference type="PANTHER" id="PTHR21037:SF2">
    <property type="entry name" value="SIMILAR TO NOVEL PROTEIN"/>
    <property type="match status" value="1"/>
</dbReference>
<dbReference type="Ensembl" id="ENSDNVT00000013311.1">
    <property type="protein sequence ID" value="ENSDNVP00000011040.1"/>
    <property type="gene ID" value="ENSDNVG00000007811.1"/>
</dbReference>
<keyword evidence="3" id="KW-1185">Reference proteome</keyword>
<proteinExistence type="predicted"/>
<sequence>WGQAINCSKAEFAYSHVSCRTCGTHAATVADGWTLPGALRPRVRRLCLRPVLGWSPRPFRGAAGLGREQGVQPQAEGQERGSGGAEGKGGWKRSGISEATCRKNRRSELGRLGRPDPTGQAEEPERSWVTPRPQAGKGPSSCGEPGKAGQQSYVDPVTGYLVFTKVAHLQRGKCCGSACRHCPYEQVNVKDPSKKKHFNSLFYV</sequence>
<feature type="region of interest" description="Disordered" evidence="1">
    <location>
        <begin position="63"/>
        <end position="150"/>
    </location>
</feature>
<accession>A0A8C4JL01</accession>
<dbReference type="Proteomes" id="UP000694423">
    <property type="component" value="Unplaced"/>
</dbReference>
<evidence type="ECO:0000256" key="1">
    <source>
        <dbReference type="SAM" id="MobiDB-lite"/>
    </source>
</evidence>
<name>A0A8C4JL01_DRONO</name>
<reference evidence="2" key="2">
    <citation type="submission" date="2025-09" db="UniProtKB">
        <authorList>
            <consortium name="Ensembl"/>
        </authorList>
    </citation>
    <scope>IDENTIFICATION</scope>
</reference>
<protein>
    <submittedName>
        <fullName evidence="2">Uncharacterized protein</fullName>
    </submittedName>
</protein>
<reference evidence="2" key="1">
    <citation type="submission" date="2025-08" db="UniProtKB">
        <authorList>
            <consortium name="Ensembl"/>
        </authorList>
    </citation>
    <scope>IDENTIFICATION</scope>
</reference>
<dbReference type="Pfam" id="PF17653">
    <property type="entry name" value="DUF5522"/>
    <property type="match status" value="1"/>
</dbReference>
<organism evidence="2 3">
    <name type="scientific">Dromaius novaehollandiae</name>
    <name type="common">Emu</name>
    <dbReference type="NCBI Taxonomy" id="8790"/>
    <lineage>
        <taxon>Eukaryota</taxon>
        <taxon>Metazoa</taxon>
        <taxon>Chordata</taxon>
        <taxon>Craniata</taxon>
        <taxon>Vertebrata</taxon>
        <taxon>Euteleostomi</taxon>
        <taxon>Archelosauria</taxon>
        <taxon>Archosauria</taxon>
        <taxon>Dinosauria</taxon>
        <taxon>Saurischia</taxon>
        <taxon>Theropoda</taxon>
        <taxon>Coelurosauria</taxon>
        <taxon>Aves</taxon>
        <taxon>Palaeognathae</taxon>
        <taxon>Casuariiformes</taxon>
        <taxon>Dromaiidae</taxon>
        <taxon>Dromaius</taxon>
    </lineage>
</organism>